<dbReference type="AlphaFoldDB" id="A0A6S6W2T1"/>
<feature type="region of interest" description="Disordered" evidence="1">
    <location>
        <begin position="349"/>
        <end position="371"/>
    </location>
</feature>
<proteinExistence type="predicted"/>
<feature type="region of interest" description="Disordered" evidence="1">
    <location>
        <begin position="118"/>
        <end position="149"/>
    </location>
</feature>
<dbReference type="Proteomes" id="UP000472372">
    <property type="component" value="Chromosome 5"/>
</dbReference>
<dbReference type="EMBL" id="HG992981">
    <property type="protein sequence ID" value="CAE7176104.1"/>
    <property type="molecule type" value="Genomic_DNA"/>
</dbReference>
<dbReference type="SUPFAM" id="SSF52540">
    <property type="entry name" value="P-loop containing nucleoside triphosphate hydrolases"/>
    <property type="match status" value="1"/>
</dbReference>
<reference evidence="2" key="1">
    <citation type="submission" date="2021-02" db="EMBL/GenBank/DDBJ databases">
        <authorList>
            <person name="Syme A R."/>
            <person name="Syme A R."/>
            <person name="Moolhuijzen P."/>
        </authorList>
    </citation>
    <scope>NUCLEOTIDE SEQUENCE</scope>
    <source>
        <strain evidence="2">W1-1</strain>
    </source>
</reference>
<feature type="compositionally biased region" description="Basic and acidic residues" evidence="1">
    <location>
        <begin position="127"/>
        <end position="139"/>
    </location>
</feature>
<dbReference type="InterPro" id="IPR027417">
    <property type="entry name" value="P-loop_NTPase"/>
</dbReference>
<gene>
    <name evidence="2" type="ORF">PTTW11_05934</name>
</gene>
<protein>
    <submittedName>
        <fullName evidence="2">Uncharacterized protein</fullName>
    </submittedName>
</protein>
<evidence type="ECO:0000256" key="1">
    <source>
        <dbReference type="SAM" id="MobiDB-lite"/>
    </source>
</evidence>
<evidence type="ECO:0000313" key="2">
    <source>
        <dbReference type="EMBL" id="CAE7176104.1"/>
    </source>
</evidence>
<name>A0A6S6W2T1_9PLEO</name>
<dbReference type="Gene3D" id="3.40.50.300">
    <property type="entry name" value="P-loop containing nucleotide triphosphate hydrolases"/>
    <property type="match status" value="1"/>
</dbReference>
<organism evidence="2 3">
    <name type="scientific">Pyrenophora teres f. teres</name>
    <dbReference type="NCBI Taxonomy" id="97479"/>
    <lineage>
        <taxon>Eukaryota</taxon>
        <taxon>Fungi</taxon>
        <taxon>Dikarya</taxon>
        <taxon>Ascomycota</taxon>
        <taxon>Pezizomycotina</taxon>
        <taxon>Dothideomycetes</taxon>
        <taxon>Pleosporomycetidae</taxon>
        <taxon>Pleosporales</taxon>
        <taxon>Pleosporineae</taxon>
        <taxon>Pleosporaceae</taxon>
        <taxon>Pyrenophora</taxon>
    </lineage>
</organism>
<accession>A0A6S6W2T1</accession>
<sequence>MLSTMAQNREFRRYQTLLNPDPNLGNDSDVNVAKKELHNAPFVWWNVKKYMEQNDVGLKQYAVMGCEVAEKSDEEAKSVIERADTMRHSSIPISSAVLQRILPPGSNEEVIEATKEAYANQEEQEYKEEGRDATKEKQENPQNQDNLGNIEPVLLNTNSPWSAFLCGLQGSGKSHALSCILEGCLMNDPVVGKNPNPLAGIVFHYDPSHGNRVCEAAYLCSSIKTRVLVSASNYKALKQEYEKMAESCGGKIQVQILDLDSSQLNTERMKTLMAVGKESEPPLYMSVVANILREMAVKSGGIGTFDYRDFTRQIAKAGLTDAQLGPLYMRLDLLESYVDLPPRPIVSRASKGQVKLKEPTHTPRKPKGQPDFLLGSPKTLTIVDLTDPIIDSDAACVMFNICLAIFVSQTNCGKIIALDEAHKYMGERSAAESHFTERLLKTIREQRHQGARIVIATQEPTINPRLLDLCNLTMVHRFASPAWYAVLKQHIAALQGRSEADVIEQIGQLKTGECLLFCPMAAIGMRGNELLRLDTEYRKFRTRRRITADGGKSKLADGSHED</sequence>
<evidence type="ECO:0000313" key="3">
    <source>
        <dbReference type="Proteomes" id="UP000472372"/>
    </source>
</evidence>